<dbReference type="GO" id="GO:0030424">
    <property type="term" value="C:axon"/>
    <property type="evidence" value="ECO:0007669"/>
    <property type="project" value="UniProtKB-SubCell"/>
</dbReference>
<dbReference type="OMA" id="FSCKSMA"/>
<evidence type="ECO:0000256" key="5">
    <source>
        <dbReference type="ARBA" id="ARBA00022473"/>
    </source>
</evidence>
<accession>A0A401NZK5</accession>
<evidence type="ECO:0000256" key="8">
    <source>
        <dbReference type="ARBA" id="ARBA00023273"/>
    </source>
</evidence>
<dbReference type="EMBL" id="BFAA01005652">
    <property type="protein sequence ID" value="GCB66306.1"/>
    <property type="molecule type" value="Genomic_DNA"/>
</dbReference>
<evidence type="ECO:0000256" key="11">
    <source>
        <dbReference type="SAM" id="MobiDB-lite"/>
    </source>
</evidence>
<protein>
    <recommendedName>
        <fullName evidence="14">Leucine zipper tumor suppressor 3</fullName>
    </recommendedName>
</protein>
<dbReference type="InterPro" id="IPR033571">
    <property type="entry name" value="N4BP3"/>
</dbReference>
<keyword evidence="7 10" id="KW-0175">Coiled coil</keyword>
<evidence type="ECO:0000256" key="6">
    <source>
        <dbReference type="ARBA" id="ARBA00022902"/>
    </source>
</evidence>
<evidence type="ECO:0000256" key="3">
    <source>
        <dbReference type="ARBA" id="ARBA00004541"/>
    </source>
</evidence>
<evidence type="ECO:0008006" key="14">
    <source>
        <dbReference type="Google" id="ProtNLM"/>
    </source>
</evidence>
<evidence type="ECO:0000256" key="10">
    <source>
        <dbReference type="SAM" id="Coils"/>
    </source>
</evidence>
<comment type="caution">
    <text evidence="12">The sequence shown here is derived from an EMBL/GenBank/DDBJ whole genome shotgun (WGS) entry which is preliminary data.</text>
</comment>
<dbReference type="PANTHER" id="PTHR32274">
    <property type="entry name" value="NEDD4-BINDING PROTEIN 3"/>
    <property type="match status" value="1"/>
</dbReference>
<comment type="subcellular location">
    <subcellularLocation>
        <location evidence="2">Cell projection</location>
        <location evidence="2">Axon</location>
    </subcellularLocation>
    <subcellularLocation>
        <location evidence="1">Cell projection</location>
        <location evidence="1">Dendrite</location>
    </subcellularLocation>
    <subcellularLocation>
        <location evidence="3">Cytoplasmic vesicle</location>
    </subcellularLocation>
</comment>
<evidence type="ECO:0000256" key="1">
    <source>
        <dbReference type="ARBA" id="ARBA00004279"/>
    </source>
</evidence>
<keyword evidence="8" id="KW-0966">Cell projection</keyword>
<gene>
    <name evidence="12" type="ORF">scyTo_0011988</name>
</gene>
<keyword evidence="6" id="KW-0524">Neurogenesis</keyword>
<keyword evidence="9" id="KW-0968">Cytoplasmic vesicle</keyword>
<keyword evidence="13" id="KW-1185">Reference proteome</keyword>
<feature type="region of interest" description="Disordered" evidence="11">
    <location>
        <begin position="1"/>
        <end position="34"/>
    </location>
</feature>
<proteinExistence type="inferred from homology"/>
<dbReference type="GO" id="GO:0030425">
    <property type="term" value="C:dendrite"/>
    <property type="evidence" value="ECO:0007669"/>
    <property type="project" value="UniProtKB-SubCell"/>
</dbReference>
<dbReference type="Pfam" id="PF06818">
    <property type="entry name" value="Fez1"/>
    <property type="match status" value="1"/>
</dbReference>
<feature type="compositionally biased region" description="Polar residues" evidence="11">
    <location>
        <begin position="1"/>
        <end position="12"/>
    </location>
</feature>
<dbReference type="PANTHER" id="PTHR32274:SF1">
    <property type="entry name" value="NEDD4-BINDING PROTEIN 3"/>
    <property type="match status" value="1"/>
</dbReference>
<feature type="coiled-coil region" evidence="10">
    <location>
        <begin position="285"/>
        <end position="326"/>
    </location>
</feature>
<feature type="coiled-coil region" evidence="10">
    <location>
        <begin position="538"/>
        <end position="607"/>
    </location>
</feature>
<evidence type="ECO:0000256" key="2">
    <source>
        <dbReference type="ARBA" id="ARBA00004489"/>
    </source>
</evidence>
<evidence type="ECO:0000313" key="13">
    <source>
        <dbReference type="Proteomes" id="UP000288216"/>
    </source>
</evidence>
<name>A0A401NZK5_SCYTO</name>
<evidence type="ECO:0000256" key="9">
    <source>
        <dbReference type="ARBA" id="ARBA00023329"/>
    </source>
</evidence>
<evidence type="ECO:0000256" key="7">
    <source>
        <dbReference type="ARBA" id="ARBA00023054"/>
    </source>
</evidence>
<keyword evidence="5" id="KW-0217">Developmental protein</keyword>
<evidence type="ECO:0000313" key="12">
    <source>
        <dbReference type="EMBL" id="GCB66306.1"/>
    </source>
</evidence>
<dbReference type="AlphaFoldDB" id="A0A401NZK5"/>
<dbReference type="Proteomes" id="UP000288216">
    <property type="component" value="Unassembled WGS sequence"/>
</dbReference>
<dbReference type="GO" id="GO:0007399">
    <property type="term" value="P:nervous system development"/>
    <property type="evidence" value="ECO:0007669"/>
    <property type="project" value="UniProtKB-KW"/>
</dbReference>
<dbReference type="GO" id="GO:0031410">
    <property type="term" value="C:cytoplasmic vesicle"/>
    <property type="evidence" value="ECO:0007669"/>
    <property type="project" value="UniProtKB-SubCell"/>
</dbReference>
<sequence>MAAVQTLSASSDRSSHCNDLYPGSPGNSKCNMGSVGSLMAEKQDLLGDGLKSNRNGNAYNIRQPDGLFKKGLTQRELLNYLNSTKKGSKAEKRIASGSSSMERCRKDGQNEIYGRTSFKDGKEIDLTKNSLPVGGKFEKSQSRSSAFKPVVPKNFSSMQNLYPQQSQELSDSRASLNIFNKMDHSSVRNGNEKQDYFRTVSQEEDMSDSGRNSMTSLPPCGTGLKHHVGQISASMGQINHIGSNYLDGGAKEVANADSGRFSCKSMAVLSRLNPLGNMSPSCELSRSMEDVVRELEDRLHEKEVELKHVRRNLDESEDAIAQVFEDKQRLWEKEMGELKRIYASKLRQVTQQAQRSQRTLQLQVFKVQQEKRRLQADFDKLLQECEQLKGRCTSYREEQDDLTPRLEETKWEVCQKAGEIAMLKQQLRDSQAEMAEKLNELFTLKTLLRELRVELCTKDEQLLLLKNSLQAQSIQLAKSTNALQQQEEAILLQETSLRRGGAPEELKAFLSGETDDLKAQGLQEDSTQALALQVERLRAELLLERRQSEAQAASFEIERSTWQDEKEKVIQYQKQLQSSYLEMYQRNQALEQEVQEIAAKIELTDTDVKQNLPWIERIESSEI</sequence>
<evidence type="ECO:0000256" key="4">
    <source>
        <dbReference type="ARBA" id="ARBA00010640"/>
    </source>
</evidence>
<comment type="similarity">
    <text evidence="4">Belongs to the N4BP3 family.</text>
</comment>
<feature type="coiled-coil region" evidence="10">
    <location>
        <begin position="364"/>
        <end position="440"/>
    </location>
</feature>
<organism evidence="12 13">
    <name type="scientific">Scyliorhinus torazame</name>
    <name type="common">Cloudy catshark</name>
    <name type="synonym">Catulus torazame</name>
    <dbReference type="NCBI Taxonomy" id="75743"/>
    <lineage>
        <taxon>Eukaryota</taxon>
        <taxon>Metazoa</taxon>
        <taxon>Chordata</taxon>
        <taxon>Craniata</taxon>
        <taxon>Vertebrata</taxon>
        <taxon>Chondrichthyes</taxon>
        <taxon>Elasmobranchii</taxon>
        <taxon>Galeomorphii</taxon>
        <taxon>Galeoidea</taxon>
        <taxon>Carcharhiniformes</taxon>
        <taxon>Scyliorhinidae</taxon>
        <taxon>Scyliorhinus</taxon>
    </lineage>
</organism>
<dbReference type="OrthoDB" id="10030037at2759"/>
<reference evidence="12 13" key="1">
    <citation type="journal article" date="2018" name="Nat. Ecol. Evol.">
        <title>Shark genomes provide insights into elasmobranch evolution and the origin of vertebrates.</title>
        <authorList>
            <person name="Hara Y"/>
            <person name="Yamaguchi K"/>
            <person name="Onimaru K"/>
            <person name="Kadota M"/>
            <person name="Koyanagi M"/>
            <person name="Keeley SD"/>
            <person name="Tatsumi K"/>
            <person name="Tanaka K"/>
            <person name="Motone F"/>
            <person name="Kageyama Y"/>
            <person name="Nozu R"/>
            <person name="Adachi N"/>
            <person name="Nishimura O"/>
            <person name="Nakagawa R"/>
            <person name="Tanegashima C"/>
            <person name="Kiyatake I"/>
            <person name="Matsumoto R"/>
            <person name="Murakumo K"/>
            <person name="Nishida K"/>
            <person name="Terakita A"/>
            <person name="Kuratani S"/>
            <person name="Sato K"/>
            <person name="Hyodo S Kuraku.S."/>
        </authorList>
    </citation>
    <scope>NUCLEOTIDE SEQUENCE [LARGE SCALE GENOMIC DNA]</scope>
</reference>